<sequence>MNAYAVGLLHDIDQNDEILDYLRRIQATLDPYAGRFLVHGATPEVLEGSFGRVMVLIGFPDVGSARAWYASSAYQDLLPLRTRNARSVVFLLDGCGPDHSSAELADALEAVRVTR</sequence>
<dbReference type="PANTHER" id="PTHR41521:SF4">
    <property type="entry name" value="BLR0684 PROTEIN"/>
    <property type="match status" value="1"/>
</dbReference>
<feature type="domain" description="DUF1330" evidence="1">
    <location>
        <begin position="3"/>
        <end position="94"/>
    </location>
</feature>
<evidence type="ECO:0000313" key="2">
    <source>
        <dbReference type="EMBL" id="MDL5156679.1"/>
    </source>
</evidence>
<evidence type="ECO:0000259" key="1">
    <source>
        <dbReference type="Pfam" id="PF07045"/>
    </source>
</evidence>
<dbReference type="PANTHER" id="PTHR41521">
    <property type="match status" value="1"/>
</dbReference>
<evidence type="ECO:0000313" key="3">
    <source>
        <dbReference type="Proteomes" id="UP001231924"/>
    </source>
</evidence>
<gene>
    <name evidence="2" type="ORF">QRT03_11985</name>
</gene>
<dbReference type="InterPro" id="IPR011008">
    <property type="entry name" value="Dimeric_a/b-barrel"/>
</dbReference>
<accession>A0ABT7M7M0</accession>
<dbReference type="InterPro" id="IPR010753">
    <property type="entry name" value="DUF1330"/>
</dbReference>
<proteinExistence type="predicted"/>
<keyword evidence="3" id="KW-1185">Reference proteome</keyword>
<organism evidence="2 3">
    <name type="scientific">Actinomycetospora termitidis</name>
    <dbReference type="NCBI Taxonomy" id="3053470"/>
    <lineage>
        <taxon>Bacteria</taxon>
        <taxon>Bacillati</taxon>
        <taxon>Actinomycetota</taxon>
        <taxon>Actinomycetes</taxon>
        <taxon>Pseudonocardiales</taxon>
        <taxon>Pseudonocardiaceae</taxon>
        <taxon>Actinomycetospora</taxon>
    </lineage>
</organism>
<dbReference type="Proteomes" id="UP001231924">
    <property type="component" value="Unassembled WGS sequence"/>
</dbReference>
<protein>
    <submittedName>
        <fullName evidence="2">DUF1330 domain-containing protein</fullName>
    </submittedName>
</protein>
<dbReference type="SUPFAM" id="SSF54909">
    <property type="entry name" value="Dimeric alpha+beta barrel"/>
    <property type="match status" value="1"/>
</dbReference>
<dbReference type="RefSeq" id="WP_286053008.1">
    <property type="nucleotide sequence ID" value="NZ_JASVWF010000002.1"/>
</dbReference>
<name>A0ABT7M7M0_9PSEU</name>
<dbReference type="Pfam" id="PF07045">
    <property type="entry name" value="DUF1330"/>
    <property type="match status" value="1"/>
</dbReference>
<dbReference type="Gene3D" id="3.30.70.100">
    <property type="match status" value="1"/>
</dbReference>
<reference evidence="2 3" key="1">
    <citation type="submission" date="2023-06" db="EMBL/GenBank/DDBJ databases">
        <title>Actinomycetospora Odt1-22.</title>
        <authorList>
            <person name="Supong K."/>
        </authorList>
    </citation>
    <scope>NUCLEOTIDE SEQUENCE [LARGE SCALE GENOMIC DNA]</scope>
    <source>
        <strain evidence="2 3">Odt1-22</strain>
    </source>
</reference>
<comment type="caution">
    <text evidence="2">The sequence shown here is derived from an EMBL/GenBank/DDBJ whole genome shotgun (WGS) entry which is preliminary data.</text>
</comment>
<dbReference type="EMBL" id="JASVWF010000002">
    <property type="protein sequence ID" value="MDL5156679.1"/>
    <property type="molecule type" value="Genomic_DNA"/>
</dbReference>